<feature type="transmembrane region" description="Helical" evidence="3">
    <location>
        <begin position="93"/>
        <end position="114"/>
    </location>
</feature>
<dbReference type="AlphaFoldDB" id="L8FSB2"/>
<evidence type="ECO:0000313" key="5">
    <source>
        <dbReference type="Proteomes" id="UP000011064"/>
    </source>
</evidence>
<dbReference type="GO" id="GO:0005507">
    <property type="term" value="F:copper ion binding"/>
    <property type="evidence" value="ECO:0007669"/>
    <property type="project" value="TreeGrafter"/>
</dbReference>
<dbReference type="HOGENOM" id="CLU_621305_0_0_1"/>
<dbReference type="Pfam" id="PF03932">
    <property type="entry name" value="CutC"/>
    <property type="match status" value="1"/>
</dbReference>
<dbReference type="OrthoDB" id="3545748at2759"/>
<dbReference type="EMBL" id="GL573288">
    <property type="protein sequence ID" value="ELR02581.1"/>
    <property type="molecule type" value="Genomic_DNA"/>
</dbReference>
<sequence>MSNMASVSRPPSVHAPWRKSFIVPLFTIQLGFAAFVAIWHLMFYGFSIYEGTDSGMNSYTERVYASVGSFGVISTFVIILHIVLFAHFRLTAWIFLLGNAAVTVLSLISLVIGITSEKQAYGSHDYLVVTFPAVLCFISLGMGVYAVVVWRKVNSGMTVDMVKARGGFGGGGKGGKGGKGVDVQEDANAIPMFPPITPHISNHHLTTPPPDLNPATTNTTQKMKKYLEIACFNAPSAIIAANVGADRIELCANRSVGGTTPLLSDLEAIKLEVKIPVMVMIRPRGGDFIYSDEEFAQMKEDIGRFRGLADGFVFGILKQEEGGVVVVDGERNSSLVDLARPLPCTFHRAVDATSDYHTAVREVAACGFKTVLTSGGIQGDVVGGYGNLPTFGDGEGERGLVIMPGGGVRREVLEVLVRETGCWWFHSSGIVGGGGGVWGGG</sequence>
<gene>
    <name evidence="4" type="ORF">GMDG_05547</name>
</gene>
<keyword evidence="5" id="KW-1185">Reference proteome</keyword>
<dbReference type="Proteomes" id="UP000011064">
    <property type="component" value="Unassembled WGS sequence"/>
</dbReference>
<dbReference type="VEuPathDB" id="FungiDB:GMDG_05547"/>
<accession>L8FSB2</accession>
<dbReference type="InterPro" id="IPR005627">
    <property type="entry name" value="CutC-like"/>
</dbReference>
<dbReference type="PANTHER" id="PTHR12598">
    <property type="entry name" value="COPPER HOMEOSTASIS PROTEIN CUTC"/>
    <property type="match status" value="1"/>
</dbReference>
<dbReference type="PANTHER" id="PTHR12598:SF0">
    <property type="entry name" value="COPPER HOMEOSTASIS PROTEIN CUTC HOMOLOG"/>
    <property type="match status" value="1"/>
</dbReference>
<dbReference type="Gene3D" id="3.20.20.380">
    <property type="entry name" value="Copper homeostasis (CutC) domain"/>
    <property type="match status" value="1"/>
</dbReference>
<proteinExistence type="inferred from homology"/>
<reference evidence="5" key="1">
    <citation type="submission" date="2010-09" db="EMBL/GenBank/DDBJ databases">
        <title>The genome sequence of Geomyces destructans 20631-21.</title>
        <authorList>
            <consortium name="The Broad Institute Genome Sequencing Platform"/>
            <person name="Cuomo C.A."/>
            <person name="Blehert D.S."/>
            <person name="Lorch J.M."/>
            <person name="Young S.K."/>
            <person name="Zeng Q."/>
            <person name="Gargeya S."/>
            <person name="Fitzgerald M."/>
            <person name="Haas B."/>
            <person name="Abouelleil A."/>
            <person name="Alvarado L."/>
            <person name="Arachchi H.M."/>
            <person name="Berlin A."/>
            <person name="Brown A."/>
            <person name="Chapman S.B."/>
            <person name="Chen Z."/>
            <person name="Dunbar C."/>
            <person name="Freedman E."/>
            <person name="Gearin G."/>
            <person name="Gellesch M."/>
            <person name="Goldberg J."/>
            <person name="Griggs A."/>
            <person name="Gujja S."/>
            <person name="Heiman D."/>
            <person name="Howarth C."/>
            <person name="Larson L."/>
            <person name="Lui A."/>
            <person name="MacDonald P.J.P."/>
            <person name="Montmayeur A."/>
            <person name="Murphy C."/>
            <person name="Neiman D."/>
            <person name="Pearson M."/>
            <person name="Priest M."/>
            <person name="Roberts A."/>
            <person name="Saif S."/>
            <person name="Shea T."/>
            <person name="Shenoy N."/>
            <person name="Sisk P."/>
            <person name="Stolte C."/>
            <person name="Sykes S."/>
            <person name="Wortman J."/>
            <person name="Nusbaum C."/>
            <person name="Birren B."/>
        </authorList>
    </citation>
    <scope>NUCLEOTIDE SEQUENCE [LARGE SCALE GENOMIC DNA]</scope>
    <source>
        <strain evidence="5">ATCC MYA-4855 / 20631-21</strain>
    </source>
</reference>
<evidence type="ECO:0000256" key="2">
    <source>
        <dbReference type="ARBA" id="ARBA00019014"/>
    </source>
</evidence>
<feature type="transmembrane region" description="Helical" evidence="3">
    <location>
        <begin position="21"/>
        <end position="43"/>
    </location>
</feature>
<dbReference type="InterPro" id="IPR036822">
    <property type="entry name" value="CutC-like_dom_sf"/>
</dbReference>
<name>L8FSB2_PSED2</name>
<dbReference type="SUPFAM" id="SSF110395">
    <property type="entry name" value="CutC-like"/>
    <property type="match status" value="1"/>
</dbReference>
<organism evidence="4 5">
    <name type="scientific">Pseudogymnoascus destructans (strain ATCC MYA-4855 / 20631-21)</name>
    <name type="common">Bat white-nose syndrome fungus</name>
    <name type="synonym">Geomyces destructans</name>
    <dbReference type="NCBI Taxonomy" id="658429"/>
    <lineage>
        <taxon>Eukaryota</taxon>
        <taxon>Fungi</taxon>
        <taxon>Dikarya</taxon>
        <taxon>Ascomycota</taxon>
        <taxon>Pezizomycotina</taxon>
        <taxon>Leotiomycetes</taxon>
        <taxon>Thelebolales</taxon>
        <taxon>Thelebolaceae</taxon>
        <taxon>Pseudogymnoascus</taxon>
    </lineage>
</organism>
<evidence type="ECO:0000256" key="1">
    <source>
        <dbReference type="ARBA" id="ARBA00007768"/>
    </source>
</evidence>
<evidence type="ECO:0000313" key="4">
    <source>
        <dbReference type="EMBL" id="ELR02581.1"/>
    </source>
</evidence>
<dbReference type="STRING" id="658429.L8FSB2"/>
<feature type="transmembrane region" description="Helical" evidence="3">
    <location>
        <begin position="63"/>
        <end position="86"/>
    </location>
</feature>
<keyword evidence="3" id="KW-0472">Membrane</keyword>
<comment type="similarity">
    <text evidence="1">Belongs to the CutC family.</text>
</comment>
<dbReference type="InParanoid" id="L8FSB2"/>
<keyword evidence="3" id="KW-0812">Transmembrane</keyword>
<protein>
    <recommendedName>
        <fullName evidence="2">Copper homeostasis protein cutC homolog</fullName>
    </recommendedName>
</protein>
<feature type="transmembrane region" description="Helical" evidence="3">
    <location>
        <begin position="126"/>
        <end position="148"/>
    </location>
</feature>
<evidence type="ECO:0000256" key="3">
    <source>
        <dbReference type="SAM" id="Phobius"/>
    </source>
</evidence>
<keyword evidence="3" id="KW-1133">Transmembrane helix</keyword>